<keyword evidence="2" id="KW-1133">Transmembrane helix</keyword>
<proteinExistence type="predicted"/>
<feature type="transmembrane region" description="Helical" evidence="2">
    <location>
        <begin position="7"/>
        <end position="28"/>
    </location>
</feature>
<comment type="caution">
    <text evidence="3">The sequence shown here is derived from an EMBL/GenBank/DDBJ whole genome shotgun (WGS) entry which is preliminary data.</text>
</comment>
<name>A0ABX3KMB4_SALCS</name>
<evidence type="ECO:0000256" key="2">
    <source>
        <dbReference type="SAM" id="Phobius"/>
    </source>
</evidence>
<keyword evidence="1" id="KW-0175">Coiled coil</keyword>
<gene>
    <name evidence="3" type="ORF">BZJ21_15025</name>
</gene>
<keyword evidence="4" id="KW-1185">Reference proteome</keyword>
<dbReference type="RefSeq" id="WP_077670224.1">
    <property type="nucleotide sequence ID" value="NZ_MUFR01000077.1"/>
</dbReference>
<organism evidence="3 4">
    <name type="scientific">Salinivibrio costicola subsp. alcaliphilus</name>
    <dbReference type="NCBI Taxonomy" id="272773"/>
    <lineage>
        <taxon>Bacteria</taxon>
        <taxon>Pseudomonadati</taxon>
        <taxon>Pseudomonadota</taxon>
        <taxon>Gammaproteobacteria</taxon>
        <taxon>Vibrionales</taxon>
        <taxon>Vibrionaceae</taxon>
        <taxon>Salinivibrio</taxon>
    </lineage>
</organism>
<feature type="transmembrane region" description="Helical" evidence="2">
    <location>
        <begin position="48"/>
        <end position="69"/>
    </location>
</feature>
<feature type="coiled-coil region" evidence="1">
    <location>
        <begin position="114"/>
        <end position="141"/>
    </location>
</feature>
<sequence length="204" mass="23212">MKLFVKYGFVFLCAGFGLCGLFAFAHLYVEDKVGFSSLISDLGSFGSFLSGLGTIVAAAAAAVGVDSWVNQLKCGKYLDIIWSAKVAIRKVHASEMDWYIANYAFLQNPSESRKSDLETKLKKLEYDFDELSNEFHQLDQVVVKNQFLWANNASHFKHTWLEIKWHMEENELSSTDLPRLNTAFSDYYDALMSQLEEIEDKFGK</sequence>
<keyword evidence="2" id="KW-0472">Membrane</keyword>
<reference evidence="4" key="1">
    <citation type="submission" date="2017-01" db="EMBL/GenBank/DDBJ databases">
        <title>Draft genome of the species Salinivibrio costicola subsp. alcaliphilus.</title>
        <authorList>
            <person name="Lopez-Hermoso C."/>
            <person name="De La Haba R."/>
            <person name="Sanchez-Porro C."/>
            <person name="Ventosa A."/>
        </authorList>
    </citation>
    <scope>NUCLEOTIDE SEQUENCE [LARGE SCALE GENOMIC DNA]</scope>
    <source>
        <strain evidence="4">CBH448</strain>
    </source>
</reference>
<evidence type="ECO:0000313" key="3">
    <source>
        <dbReference type="EMBL" id="OOF32644.1"/>
    </source>
</evidence>
<dbReference type="EMBL" id="MUFR01000077">
    <property type="protein sequence ID" value="OOF32644.1"/>
    <property type="molecule type" value="Genomic_DNA"/>
</dbReference>
<accession>A0ABX3KMB4</accession>
<evidence type="ECO:0000256" key="1">
    <source>
        <dbReference type="SAM" id="Coils"/>
    </source>
</evidence>
<protein>
    <submittedName>
        <fullName evidence="3">Uncharacterized protein</fullName>
    </submittedName>
</protein>
<dbReference type="Proteomes" id="UP000189431">
    <property type="component" value="Unassembled WGS sequence"/>
</dbReference>
<evidence type="ECO:0000313" key="4">
    <source>
        <dbReference type="Proteomes" id="UP000189431"/>
    </source>
</evidence>
<keyword evidence="2" id="KW-0812">Transmembrane</keyword>